<dbReference type="SUPFAM" id="SSF81383">
    <property type="entry name" value="F-box domain"/>
    <property type="match status" value="1"/>
</dbReference>
<dbReference type="Pfam" id="PF07734">
    <property type="entry name" value="FBA_1"/>
    <property type="match status" value="1"/>
</dbReference>
<dbReference type="Proteomes" id="UP000325577">
    <property type="component" value="Linkage Group LG10"/>
</dbReference>
<keyword evidence="3" id="KW-1185">Reference proteome</keyword>
<protein>
    <recommendedName>
        <fullName evidence="1">F-box domain-containing protein</fullName>
    </recommendedName>
</protein>
<dbReference type="CDD" id="cd22157">
    <property type="entry name" value="F-box_AtFBW1-like"/>
    <property type="match status" value="1"/>
</dbReference>
<dbReference type="SMART" id="SM00256">
    <property type="entry name" value="FBOX"/>
    <property type="match status" value="1"/>
</dbReference>
<dbReference type="NCBIfam" id="TIGR01640">
    <property type="entry name" value="F_box_assoc_1"/>
    <property type="match status" value="1"/>
</dbReference>
<dbReference type="Gene3D" id="1.20.1280.50">
    <property type="match status" value="1"/>
</dbReference>
<evidence type="ECO:0000259" key="1">
    <source>
        <dbReference type="PROSITE" id="PS50181"/>
    </source>
</evidence>
<dbReference type="InterPro" id="IPR017451">
    <property type="entry name" value="F-box-assoc_interact_dom"/>
</dbReference>
<dbReference type="InterPro" id="IPR001810">
    <property type="entry name" value="F-box_dom"/>
</dbReference>
<evidence type="ECO:0000313" key="3">
    <source>
        <dbReference type="Proteomes" id="UP000325577"/>
    </source>
</evidence>
<dbReference type="Pfam" id="PF00646">
    <property type="entry name" value="F-box"/>
    <property type="match status" value="1"/>
</dbReference>
<dbReference type="InterPro" id="IPR006527">
    <property type="entry name" value="F-box-assoc_dom_typ1"/>
</dbReference>
<dbReference type="OrthoDB" id="1932945at2759"/>
<evidence type="ECO:0000313" key="2">
    <source>
        <dbReference type="EMBL" id="KAA8545256.1"/>
    </source>
</evidence>
<dbReference type="PANTHER" id="PTHR31672:SF13">
    <property type="entry name" value="F-BOX PROTEIN CPR30-LIKE"/>
    <property type="match status" value="1"/>
</dbReference>
<dbReference type="EMBL" id="CM018033">
    <property type="protein sequence ID" value="KAA8545256.1"/>
    <property type="molecule type" value="Genomic_DNA"/>
</dbReference>
<dbReference type="InterPro" id="IPR036047">
    <property type="entry name" value="F-box-like_dom_sf"/>
</dbReference>
<dbReference type="AlphaFoldDB" id="A0A5J5BRL0"/>
<proteinExistence type="predicted"/>
<dbReference type="PANTHER" id="PTHR31672">
    <property type="entry name" value="BNACNNG10540D PROTEIN"/>
    <property type="match status" value="1"/>
</dbReference>
<feature type="domain" description="F-box" evidence="1">
    <location>
        <begin position="1"/>
        <end position="48"/>
    </location>
</feature>
<dbReference type="InterPro" id="IPR050796">
    <property type="entry name" value="SCF_F-box_component"/>
</dbReference>
<name>A0A5J5BRL0_9ASTE</name>
<sequence>MSSFEDLPTDIAINILSRLPVKTLITFRCVCKSWNSIISNPHFIAIHLNQSTSHDNNCSGYLLYKPSDDSDSKSCSLLCDKTFVQLSNLELPFESDCSSLTIVGSVNGLLCLADPFIGRIMYLCNPSIRKYKEIGCSCSTHQSTDLNAYVVLGFGYDQPANDYKVVRIAYVAEEYFSDDDSDDDSVNVLEFFRGIYREVEVYTLSTDSWKKKGIEFMWGVNPQSSPAFVNGALHWIAAHQERAHNELILSFDIGKEVFQEIMLPNYHLDEVDFDVSTCVLEESLSLFVYCPFKHQEGSERCYLWVMREYGVAESWTKKYTIVLEESVERILGSTNFNELILEESDGEIFLFDFHNHKEMMLWGKKGHHLKELLTRGSLLRAVKKSVVCSCKTNALGVKNVKTPNKR</sequence>
<reference evidence="2 3" key="1">
    <citation type="submission" date="2019-09" db="EMBL/GenBank/DDBJ databases">
        <title>A chromosome-level genome assembly of the Chinese tupelo Nyssa sinensis.</title>
        <authorList>
            <person name="Yang X."/>
            <person name="Kang M."/>
            <person name="Yang Y."/>
            <person name="Xiong H."/>
            <person name="Wang M."/>
            <person name="Zhang Z."/>
            <person name="Wang Z."/>
            <person name="Wu H."/>
            <person name="Ma T."/>
            <person name="Liu J."/>
            <person name="Xi Z."/>
        </authorList>
    </citation>
    <scope>NUCLEOTIDE SEQUENCE [LARGE SCALE GENOMIC DNA]</scope>
    <source>
        <strain evidence="2">J267</strain>
        <tissue evidence="2">Leaf</tissue>
    </source>
</reference>
<gene>
    <name evidence="2" type="ORF">F0562_020040</name>
</gene>
<dbReference type="PROSITE" id="PS50181">
    <property type="entry name" value="FBOX"/>
    <property type="match status" value="1"/>
</dbReference>
<accession>A0A5J5BRL0</accession>
<organism evidence="2 3">
    <name type="scientific">Nyssa sinensis</name>
    <dbReference type="NCBI Taxonomy" id="561372"/>
    <lineage>
        <taxon>Eukaryota</taxon>
        <taxon>Viridiplantae</taxon>
        <taxon>Streptophyta</taxon>
        <taxon>Embryophyta</taxon>
        <taxon>Tracheophyta</taxon>
        <taxon>Spermatophyta</taxon>
        <taxon>Magnoliopsida</taxon>
        <taxon>eudicotyledons</taxon>
        <taxon>Gunneridae</taxon>
        <taxon>Pentapetalae</taxon>
        <taxon>asterids</taxon>
        <taxon>Cornales</taxon>
        <taxon>Nyssaceae</taxon>
        <taxon>Nyssa</taxon>
    </lineage>
</organism>